<evidence type="ECO:0000313" key="2">
    <source>
        <dbReference type="EMBL" id="KAF9780663.1"/>
    </source>
</evidence>
<comment type="caution">
    <text evidence="2">The sequence shown here is derived from an EMBL/GenBank/DDBJ whole genome shotgun (WGS) entry which is preliminary data.</text>
</comment>
<name>A0A9P6L349_9AGAM</name>
<organism evidence="2 3">
    <name type="scientific">Thelephora terrestris</name>
    <dbReference type="NCBI Taxonomy" id="56493"/>
    <lineage>
        <taxon>Eukaryota</taxon>
        <taxon>Fungi</taxon>
        <taxon>Dikarya</taxon>
        <taxon>Basidiomycota</taxon>
        <taxon>Agaricomycotina</taxon>
        <taxon>Agaricomycetes</taxon>
        <taxon>Thelephorales</taxon>
        <taxon>Thelephoraceae</taxon>
        <taxon>Thelephora</taxon>
    </lineage>
</organism>
<proteinExistence type="predicted"/>
<gene>
    <name evidence="2" type="ORF">BJ322DRAFT_303242</name>
</gene>
<reference evidence="2" key="1">
    <citation type="journal article" date="2020" name="Nat. Commun.">
        <title>Large-scale genome sequencing of mycorrhizal fungi provides insights into the early evolution of symbiotic traits.</title>
        <authorList>
            <person name="Miyauchi S."/>
            <person name="Kiss E."/>
            <person name="Kuo A."/>
            <person name="Drula E."/>
            <person name="Kohler A."/>
            <person name="Sanchez-Garcia M."/>
            <person name="Morin E."/>
            <person name="Andreopoulos B."/>
            <person name="Barry K.W."/>
            <person name="Bonito G."/>
            <person name="Buee M."/>
            <person name="Carver A."/>
            <person name="Chen C."/>
            <person name="Cichocki N."/>
            <person name="Clum A."/>
            <person name="Culley D."/>
            <person name="Crous P.W."/>
            <person name="Fauchery L."/>
            <person name="Girlanda M."/>
            <person name="Hayes R.D."/>
            <person name="Keri Z."/>
            <person name="LaButti K."/>
            <person name="Lipzen A."/>
            <person name="Lombard V."/>
            <person name="Magnuson J."/>
            <person name="Maillard F."/>
            <person name="Murat C."/>
            <person name="Nolan M."/>
            <person name="Ohm R.A."/>
            <person name="Pangilinan J."/>
            <person name="Pereira M.F."/>
            <person name="Perotto S."/>
            <person name="Peter M."/>
            <person name="Pfister S."/>
            <person name="Riley R."/>
            <person name="Sitrit Y."/>
            <person name="Stielow J.B."/>
            <person name="Szollosi G."/>
            <person name="Zifcakova L."/>
            <person name="Stursova M."/>
            <person name="Spatafora J.W."/>
            <person name="Tedersoo L."/>
            <person name="Vaario L.M."/>
            <person name="Yamada A."/>
            <person name="Yan M."/>
            <person name="Wang P."/>
            <person name="Xu J."/>
            <person name="Bruns T."/>
            <person name="Baldrian P."/>
            <person name="Vilgalys R."/>
            <person name="Dunand C."/>
            <person name="Henrissat B."/>
            <person name="Grigoriev I.V."/>
            <person name="Hibbett D."/>
            <person name="Nagy L.G."/>
            <person name="Martin F.M."/>
        </authorList>
    </citation>
    <scope>NUCLEOTIDE SEQUENCE</scope>
    <source>
        <strain evidence="2">UH-Tt-Lm1</strain>
    </source>
</reference>
<accession>A0A9P6L349</accession>
<feature type="region of interest" description="Disordered" evidence="1">
    <location>
        <begin position="73"/>
        <end position="97"/>
    </location>
</feature>
<evidence type="ECO:0000313" key="3">
    <source>
        <dbReference type="Proteomes" id="UP000736335"/>
    </source>
</evidence>
<keyword evidence="3" id="KW-1185">Reference proteome</keyword>
<protein>
    <submittedName>
        <fullName evidence="2">Uncharacterized protein</fullName>
    </submittedName>
</protein>
<dbReference type="AlphaFoldDB" id="A0A9P6L349"/>
<reference evidence="2" key="2">
    <citation type="submission" date="2020-11" db="EMBL/GenBank/DDBJ databases">
        <authorList>
            <consortium name="DOE Joint Genome Institute"/>
            <person name="Kuo A."/>
            <person name="Miyauchi S."/>
            <person name="Kiss E."/>
            <person name="Drula E."/>
            <person name="Kohler A."/>
            <person name="Sanchez-Garcia M."/>
            <person name="Andreopoulos B."/>
            <person name="Barry K.W."/>
            <person name="Bonito G."/>
            <person name="Buee M."/>
            <person name="Carver A."/>
            <person name="Chen C."/>
            <person name="Cichocki N."/>
            <person name="Clum A."/>
            <person name="Culley D."/>
            <person name="Crous P.W."/>
            <person name="Fauchery L."/>
            <person name="Girlanda M."/>
            <person name="Hayes R."/>
            <person name="Keri Z."/>
            <person name="Labutti K."/>
            <person name="Lipzen A."/>
            <person name="Lombard V."/>
            <person name="Magnuson J."/>
            <person name="Maillard F."/>
            <person name="Morin E."/>
            <person name="Murat C."/>
            <person name="Nolan M."/>
            <person name="Ohm R."/>
            <person name="Pangilinan J."/>
            <person name="Pereira M."/>
            <person name="Perotto S."/>
            <person name="Peter M."/>
            <person name="Riley R."/>
            <person name="Sitrit Y."/>
            <person name="Stielow B."/>
            <person name="Szollosi G."/>
            <person name="Zifcakova L."/>
            <person name="Stursova M."/>
            <person name="Spatafora J.W."/>
            <person name="Tedersoo L."/>
            <person name="Vaario L.-M."/>
            <person name="Yamada A."/>
            <person name="Yan M."/>
            <person name="Wang P."/>
            <person name="Xu J."/>
            <person name="Bruns T."/>
            <person name="Baldrian P."/>
            <person name="Vilgalys R."/>
            <person name="Henrissat B."/>
            <person name="Grigoriev I.V."/>
            <person name="Hibbett D."/>
            <person name="Nagy L.G."/>
            <person name="Martin F.M."/>
        </authorList>
    </citation>
    <scope>NUCLEOTIDE SEQUENCE</scope>
    <source>
        <strain evidence="2">UH-Tt-Lm1</strain>
    </source>
</reference>
<dbReference type="EMBL" id="WIUZ02000016">
    <property type="protein sequence ID" value="KAF9780663.1"/>
    <property type="molecule type" value="Genomic_DNA"/>
</dbReference>
<dbReference type="Proteomes" id="UP000736335">
    <property type="component" value="Unassembled WGS sequence"/>
</dbReference>
<sequence length="180" mass="20452">MARGRCKPCDQQFSNILKHRREVHTDEIIIRYPGSPQRKLNRDKRGLFRCVRCPYSNINSATFQTHANKCSKPEHQDMLSVSGKGSESTRDSDSGDELGQVKIETLPKPFSSHLRKVVVTMGMAIGRTVMENTLMKKTLMRVRVRKRMTIMKGLMFLRSLSTQLVVVEMARVGGTMPSLL</sequence>
<evidence type="ECO:0000256" key="1">
    <source>
        <dbReference type="SAM" id="MobiDB-lite"/>
    </source>
</evidence>